<keyword evidence="6" id="KW-0833">Ubl conjugation pathway</keyword>
<evidence type="ECO:0000256" key="7">
    <source>
        <dbReference type="ARBA" id="ARBA00023242"/>
    </source>
</evidence>
<keyword evidence="7" id="KW-0539">Nucleus</keyword>
<dbReference type="InterPro" id="IPR051657">
    <property type="entry name" value="RNF168/RNF169_E3_ubiq-ligase"/>
</dbReference>
<dbReference type="GO" id="GO:0061630">
    <property type="term" value="F:ubiquitin protein ligase activity"/>
    <property type="evidence" value="ECO:0007669"/>
    <property type="project" value="UniProtKB-EC"/>
</dbReference>
<feature type="region of interest" description="Disordered" evidence="9">
    <location>
        <begin position="386"/>
        <end position="467"/>
    </location>
</feature>
<dbReference type="Proteomes" id="UP001066276">
    <property type="component" value="Chromosome 11"/>
</dbReference>
<keyword evidence="5" id="KW-0227">DNA damage</keyword>
<keyword evidence="11" id="KW-1185">Reference proteome</keyword>
<gene>
    <name evidence="10" type="ORF">NDU88_002504</name>
</gene>
<evidence type="ECO:0000313" key="10">
    <source>
        <dbReference type="EMBL" id="KAJ1089353.1"/>
    </source>
</evidence>
<proteinExistence type="predicted"/>
<feature type="compositionally biased region" description="Low complexity" evidence="9">
    <location>
        <begin position="150"/>
        <end position="162"/>
    </location>
</feature>
<evidence type="ECO:0000313" key="11">
    <source>
        <dbReference type="Proteomes" id="UP001066276"/>
    </source>
</evidence>
<feature type="region of interest" description="Disordered" evidence="9">
    <location>
        <begin position="136"/>
        <end position="214"/>
    </location>
</feature>
<dbReference type="GO" id="GO:0006302">
    <property type="term" value="P:double-strand break repair"/>
    <property type="evidence" value="ECO:0007669"/>
    <property type="project" value="TreeGrafter"/>
</dbReference>
<accession>A0AAV7LKE9</accession>
<evidence type="ECO:0000256" key="9">
    <source>
        <dbReference type="SAM" id="MobiDB-lite"/>
    </source>
</evidence>
<keyword evidence="8" id="KW-0175">Coiled coil</keyword>
<dbReference type="EMBL" id="JANPWB010000015">
    <property type="protein sequence ID" value="KAJ1089353.1"/>
    <property type="molecule type" value="Genomic_DNA"/>
</dbReference>
<keyword evidence="4" id="KW-0808">Transferase</keyword>
<evidence type="ECO:0000256" key="6">
    <source>
        <dbReference type="ARBA" id="ARBA00022786"/>
    </source>
</evidence>
<dbReference type="CDD" id="cd21952">
    <property type="entry name" value="MIU2_RNF168"/>
    <property type="match status" value="1"/>
</dbReference>
<evidence type="ECO:0000256" key="1">
    <source>
        <dbReference type="ARBA" id="ARBA00000900"/>
    </source>
</evidence>
<dbReference type="PANTHER" id="PTHR23328">
    <property type="entry name" value="RING-TYPE DOMAIN-CONTAINING PROTEIN"/>
    <property type="match status" value="1"/>
</dbReference>
<dbReference type="AlphaFoldDB" id="A0AAV7LKE9"/>
<dbReference type="EC" id="2.3.2.27" evidence="3"/>
<comment type="catalytic activity">
    <reaction evidence="1">
        <text>S-ubiquitinyl-[E2 ubiquitin-conjugating enzyme]-L-cysteine + [acceptor protein]-L-lysine = [E2 ubiquitin-conjugating enzyme]-L-cysteine + N(6)-ubiquitinyl-[acceptor protein]-L-lysine.</text>
        <dbReference type="EC" id="2.3.2.27"/>
    </reaction>
</comment>
<feature type="compositionally biased region" description="Polar residues" evidence="9">
    <location>
        <begin position="187"/>
        <end position="201"/>
    </location>
</feature>
<dbReference type="GO" id="GO:0031491">
    <property type="term" value="F:nucleosome binding"/>
    <property type="evidence" value="ECO:0007669"/>
    <property type="project" value="TreeGrafter"/>
</dbReference>
<feature type="coiled-coil region" evidence="8">
    <location>
        <begin position="67"/>
        <end position="122"/>
    </location>
</feature>
<dbReference type="GO" id="GO:0005634">
    <property type="term" value="C:nucleus"/>
    <property type="evidence" value="ECO:0007669"/>
    <property type="project" value="UniProtKB-SubCell"/>
</dbReference>
<dbReference type="PANTHER" id="PTHR23328:SF1">
    <property type="entry name" value="E3 UBIQUITIN-PROTEIN LIGASE RNF168"/>
    <property type="match status" value="1"/>
</dbReference>
<reference evidence="10" key="1">
    <citation type="journal article" date="2022" name="bioRxiv">
        <title>Sequencing and chromosome-scale assembly of the giantPleurodeles waltlgenome.</title>
        <authorList>
            <person name="Brown T."/>
            <person name="Elewa A."/>
            <person name="Iarovenko S."/>
            <person name="Subramanian E."/>
            <person name="Araus A.J."/>
            <person name="Petzold A."/>
            <person name="Susuki M."/>
            <person name="Suzuki K.-i.T."/>
            <person name="Hayashi T."/>
            <person name="Toyoda A."/>
            <person name="Oliveira C."/>
            <person name="Osipova E."/>
            <person name="Leigh N.D."/>
            <person name="Simon A."/>
            <person name="Yun M.H."/>
        </authorList>
    </citation>
    <scope>NUCLEOTIDE SEQUENCE</scope>
    <source>
        <strain evidence="10">20211129_DDA</strain>
        <tissue evidence="10">Liver</tissue>
    </source>
</reference>
<dbReference type="GO" id="GO:0035861">
    <property type="term" value="C:site of double-strand break"/>
    <property type="evidence" value="ECO:0007669"/>
    <property type="project" value="TreeGrafter"/>
</dbReference>
<feature type="compositionally biased region" description="Basic residues" evidence="9">
    <location>
        <begin position="425"/>
        <end position="434"/>
    </location>
</feature>
<organism evidence="10 11">
    <name type="scientific">Pleurodeles waltl</name>
    <name type="common">Iberian ribbed newt</name>
    <dbReference type="NCBI Taxonomy" id="8319"/>
    <lineage>
        <taxon>Eukaryota</taxon>
        <taxon>Metazoa</taxon>
        <taxon>Chordata</taxon>
        <taxon>Craniata</taxon>
        <taxon>Vertebrata</taxon>
        <taxon>Euteleostomi</taxon>
        <taxon>Amphibia</taxon>
        <taxon>Batrachia</taxon>
        <taxon>Caudata</taxon>
        <taxon>Salamandroidea</taxon>
        <taxon>Salamandridae</taxon>
        <taxon>Pleurodelinae</taxon>
        <taxon>Pleurodeles</taxon>
    </lineage>
</organism>
<feature type="compositionally biased region" description="Basic and acidic residues" evidence="9">
    <location>
        <begin position="401"/>
        <end position="424"/>
    </location>
</feature>
<evidence type="ECO:0000256" key="3">
    <source>
        <dbReference type="ARBA" id="ARBA00012483"/>
    </source>
</evidence>
<name>A0AAV7LKE9_PLEWA</name>
<evidence type="ECO:0000256" key="2">
    <source>
        <dbReference type="ARBA" id="ARBA00004123"/>
    </source>
</evidence>
<sequence>MCRRRVATWARLHARSKTLVDVELWERIQREFPVECQRRANGQDLDDLEERCTSYPAPLVSKPGELRQEYEQEVSKLEAERRAREEEERKASEALIQRLIAEEEAERALMELRRQEQEEQLKRDAQLAQMLSVDLASSGESSCRSPERCSPVSNSARASSSKSCRETKKQTKHSGDIQRFLSPVHIGNSSSFLPSEVGNESTKQESMDRGSTVNDCVEEEAKDDVDEMPELSQEATYSLAGTTFLDSDLYRNMPDLSPKIGVSVPIELSSLKRLSGDSTSTRDKRDPFLDMLSMDRCSSWNVEEASKTKGVKSSLKGHRGLCLGRKRQRIRSESDTSESEDITVNSEGSFVSQHLVDVENNMYERWHQEEQDRLFALQIQRELDKELSQVNRQKGSPDGYLLRRRESSSATESKTDIPQEETIHSVKKQPKKKPTQAQDGQPKPRCDSPDENKKPCSKDRPTSPANVILRRKCRITSKFPLLDEGKILQSSNKQPTILEMFHRSSAK</sequence>
<protein>
    <recommendedName>
        <fullName evidence="3">RING-type E3 ubiquitin transferase</fullName>
        <ecNumber evidence="3">2.3.2.27</ecNumber>
    </recommendedName>
</protein>
<evidence type="ECO:0000256" key="5">
    <source>
        <dbReference type="ARBA" id="ARBA00022763"/>
    </source>
</evidence>
<feature type="compositionally biased region" description="Basic and acidic residues" evidence="9">
    <location>
        <begin position="442"/>
        <end position="461"/>
    </location>
</feature>
<evidence type="ECO:0000256" key="4">
    <source>
        <dbReference type="ARBA" id="ARBA00022679"/>
    </source>
</evidence>
<dbReference type="CDD" id="cd22265">
    <property type="entry name" value="UDM1_RNF168"/>
    <property type="match status" value="1"/>
</dbReference>
<feature type="compositionally biased region" description="Basic and acidic residues" evidence="9">
    <location>
        <begin position="163"/>
        <end position="176"/>
    </location>
</feature>
<evidence type="ECO:0000256" key="8">
    <source>
        <dbReference type="SAM" id="Coils"/>
    </source>
</evidence>
<comment type="subcellular location">
    <subcellularLocation>
        <location evidence="2">Nucleus</location>
    </subcellularLocation>
</comment>
<comment type="caution">
    <text evidence="10">The sequence shown here is derived from an EMBL/GenBank/DDBJ whole genome shotgun (WGS) entry which is preliminary data.</text>
</comment>